<feature type="compositionally biased region" description="Low complexity" evidence="1">
    <location>
        <begin position="273"/>
        <end position="301"/>
    </location>
</feature>
<feature type="compositionally biased region" description="Polar residues" evidence="1">
    <location>
        <begin position="525"/>
        <end position="539"/>
    </location>
</feature>
<dbReference type="EMBL" id="HBHI01024551">
    <property type="protein sequence ID" value="CAD9691410.1"/>
    <property type="molecule type" value="Transcribed_RNA"/>
</dbReference>
<dbReference type="CDD" id="cd02961">
    <property type="entry name" value="PDI_a_family"/>
    <property type="match status" value="1"/>
</dbReference>
<evidence type="ECO:0000313" key="3">
    <source>
        <dbReference type="EMBL" id="CAD9691410.1"/>
    </source>
</evidence>
<dbReference type="AlphaFoldDB" id="A0A7S2WK45"/>
<proteinExistence type="predicted"/>
<feature type="region of interest" description="Disordered" evidence="1">
    <location>
        <begin position="271"/>
        <end position="301"/>
    </location>
</feature>
<dbReference type="PANTHER" id="PTHR22897">
    <property type="entry name" value="QUIESCIN Q6-RELATED SULFHYDRYL OXIDASE"/>
    <property type="match status" value="1"/>
</dbReference>
<dbReference type="InterPro" id="IPR013766">
    <property type="entry name" value="Thioredoxin_domain"/>
</dbReference>
<feature type="region of interest" description="Disordered" evidence="1">
    <location>
        <begin position="525"/>
        <end position="545"/>
    </location>
</feature>
<dbReference type="InterPro" id="IPR036249">
    <property type="entry name" value="Thioredoxin-like_sf"/>
</dbReference>
<reference evidence="3" key="1">
    <citation type="submission" date="2021-01" db="EMBL/GenBank/DDBJ databases">
        <authorList>
            <person name="Corre E."/>
            <person name="Pelletier E."/>
            <person name="Niang G."/>
            <person name="Scheremetjew M."/>
            <person name="Finn R."/>
            <person name="Kale V."/>
            <person name="Holt S."/>
            <person name="Cochrane G."/>
            <person name="Meng A."/>
            <person name="Brown T."/>
            <person name="Cohen L."/>
        </authorList>
    </citation>
    <scope>NUCLEOTIDE SEQUENCE</scope>
    <source>
        <strain evidence="3">CCMP1452</strain>
    </source>
</reference>
<dbReference type="InterPro" id="IPR039798">
    <property type="entry name" value="Sulfhydryl_oxidase"/>
</dbReference>
<dbReference type="PROSITE" id="PS51352">
    <property type="entry name" value="THIOREDOXIN_2"/>
    <property type="match status" value="1"/>
</dbReference>
<dbReference type="GO" id="GO:0016971">
    <property type="term" value="F:flavin-dependent sulfhydryl oxidase activity"/>
    <property type="evidence" value="ECO:0007669"/>
    <property type="project" value="InterPro"/>
</dbReference>
<dbReference type="GO" id="GO:0005615">
    <property type="term" value="C:extracellular space"/>
    <property type="evidence" value="ECO:0007669"/>
    <property type="project" value="TreeGrafter"/>
</dbReference>
<sequence length="545" mass="60401">MTMATTKTRTSIATTRKNMMMMKKKKSFSYQMLFFIGMLTVVVVRGSSSSTSSSYTANTSRRERNLDHWDVETLAAYLGVDPMTGKALPGKDTYVGNDAAVMFYAQWCQNCHSFAPLWDTIATLLNAGTTDSNLVMALFNCELDEQHTKLCAAAGITHYPTLSFVGSGPYHDGSQLTQKLMSFTGKKNNDASKTVAVTPLPRTVKYKGNLGLGEAVMDWIKTMQGLSTWHKWTHVDGWIYWIRQKILIPGFLRTGSNKKSSQTTFKALPVGVPQSNEAPKQQQQQPLPTTSSKSTTQGGSTTIDAVLQSKVTSMESKISKLEERNKELVVTTEHAGWLIDSFLLPNNNGKVSDDGDDNKNKYAHADLFEILTDTQAWDIPLQESLSDTTDGTTTDQSGDADFQQQKIWKTCMVDMTLDYCTRASTKLTHKYLNKLDDEQKETGSDEFPSFAEMETHMTQVVKDEEPYCAIIASCYKNDFASPSECRPATCPLVNESACRYVSASCLSPDIQQEYHKAIFDVQDTQTNDPTDATASQKSTGGAWGL</sequence>
<dbReference type="SUPFAM" id="SSF52833">
    <property type="entry name" value="Thioredoxin-like"/>
    <property type="match status" value="1"/>
</dbReference>
<protein>
    <recommendedName>
        <fullName evidence="2">Thioredoxin domain-containing protein</fullName>
    </recommendedName>
</protein>
<gene>
    <name evidence="3" type="ORF">EANT1437_LOCUS12587</name>
</gene>
<dbReference type="GO" id="GO:0000139">
    <property type="term" value="C:Golgi membrane"/>
    <property type="evidence" value="ECO:0007669"/>
    <property type="project" value="TreeGrafter"/>
</dbReference>
<dbReference type="Pfam" id="PF00085">
    <property type="entry name" value="Thioredoxin"/>
    <property type="match status" value="1"/>
</dbReference>
<accession>A0A7S2WK45</accession>
<organism evidence="3">
    <name type="scientific">Eucampia antarctica</name>
    <dbReference type="NCBI Taxonomy" id="49252"/>
    <lineage>
        <taxon>Eukaryota</taxon>
        <taxon>Sar</taxon>
        <taxon>Stramenopiles</taxon>
        <taxon>Ochrophyta</taxon>
        <taxon>Bacillariophyta</taxon>
        <taxon>Mediophyceae</taxon>
        <taxon>Biddulphiophycidae</taxon>
        <taxon>Hemiaulales</taxon>
        <taxon>Hemiaulaceae</taxon>
        <taxon>Eucampia</taxon>
    </lineage>
</organism>
<dbReference type="Gene3D" id="3.40.30.10">
    <property type="entry name" value="Glutaredoxin"/>
    <property type="match status" value="1"/>
</dbReference>
<dbReference type="GO" id="GO:0006457">
    <property type="term" value="P:protein folding"/>
    <property type="evidence" value="ECO:0007669"/>
    <property type="project" value="TreeGrafter"/>
</dbReference>
<evidence type="ECO:0000256" key="1">
    <source>
        <dbReference type="SAM" id="MobiDB-lite"/>
    </source>
</evidence>
<feature type="domain" description="Thioredoxin" evidence="2">
    <location>
        <begin position="74"/>
        <end position="225"/>
    </location>
</feature>
<name>A0A7S2WK45_9STRA</name>
<dbReference type="GO" id="GO:0003756">
    <property type="term" value="F:protein disulfide isomerase activity"/>
    <property type="evidence" value="ECO:0007669"/>
    <property type="project" value="TreeGrafter"/>
</dbReference>
<evidence type="ECO:0000259" key="2">
    <source>
        <dbReference type="PROSITE" id="PS51352"/>
    </source>
</evidence>
<dbReference type="PANTHER" id="PTHR22897:SF8">
    <property type="entry name" value="SULFHYDRYL OXIDASE"/>
    <property type="match status" value="1"/>
</dbReference>